<dbReference type="InterPro" id="IPR013083">
    <property type="entry name" value="Znf_RING/FYVE/PHD"/>
</dbReference>
<gene>
    <name evidence="8" type="ORF">P43SY_001758</name>
</gene>
<feature type="compositionally biased region" description="Basic and acidic residues" evidence="5">
    <location>
        <begin position="412"/>
        <end position="425"/>
    </location>
</feature>
<dbReference type="Proteomes" id="UP001209570">
    <property type="component" value="Unassembled WGS sequence"/>
</dbReference>
<evidence type="ECO:0000313" key="9">
    <source>
        <dbReference type="Proteomes" id="UP001209570"/>
    </source>
</evidence>
<evidence type="ECO:0000259" key="7">
    <source>
        <dbReference type="PROSITE" id="PS50089"/>
    </source>
</evidence>
<feature type="repeat" description="ANK" evidence="3">
    <location>
        <begin position="86"/>
        <end position="107"/>
    </location>
</feature>
<evidence type="ECO:0000256" key="1">
    <source>
        <dbReference type="ARBA" id="ARBA00022737"/>
    </source>
</evidence>
<dbReference type="SUPFAM" id="SSF57850">
    <property type="entry name" value="RING/U-box"/>
    <property type="match status" value="1"/>
</dbReference>
<dbReference type="InterPro" id="IPR003903">
    <property type="entry name" value="UIM_dom"/>
</dbReference>
<dbReference type="PANTHER" id="PTHR24171">
    <property type="entry name" value="ANKYRIN REPEAT DOMAIN-CONTAINING PROTEIN 39-RELATED"/>
    <property type="match status" value="1"/>
</dbReference>
<dbReference type="PROSITE" id="PS50297">
    <property type="entry name" value="ANK_REP_REGION"/>
    <property type="match status" value="2"/>
</dbReference>
<dbReference type="PROSITE" id="PS50089">
    <property type="entry name" value="ZF_RING_2"/>
    <property type="match status" value="1"/>
</dbReference>
<dbReference type="PROSITE" id="PS50088">
    <property type="entry name" value="ANK_REPEAT"/>
    <property type="match status" value="2"/>
</dbReference>
<evidence type="ECO:0000259" key="6">
    <source>
        <dbReference type="PROSITE" id="PS50003"/>
    </source>
</evidence>
<feature type="repeat" description="ANK" evidence="3">
    <location>
        <begin position="53"/>
        <end position="85"/>
    </location>
</feature>
<dbReference type="SUPFAM" id="SSF48403">
    <property type="entry name" value="Ankyrin repeat"/>
    <property type="match status" value="1"/>
</dbReference>
<reference evidence="8" key="1">
    <citation type="submission" date="2021-12" db="EMBL/GenBank/DDBJ databases">
        <title>Prjna785345.</title>
        <authorList>
            <person name="Rujirawat T."/>
            <person name="Krajaejun T."/>
        </authorList>
    </citation>
    <scope>NUCLEOTIDE SEQUENCE</scope>
    <source>
        <strain evidence="8">Pi057C3</strain>
    </source>
</reference>
<dbReference type="InterPro" id="IPR001849">
    <property type="entry name" value="PH_domain"/>
</dbReference>
<proteinExistence type="predicted"/>
<name>A0AAD5M9E4_PYTIN</name>
<dbReference type="SMART" id="SM00184">
    <property type="entry name" value="RING"/>
    <property type="match status" value="1"/>
</dbReference>
<sequence>MGNVCGWLASCMYPEDQIVWQAAHNGDAAVLIQALARLTPQTRSFLEWSEPCSGRTPIAEAARRGHKACVEALVVAGANANAKDYKGNTPLHLACRYGRIEVVRYLLYVPHVACLDVNMAMLTPLDVARKHLRDDDCDADDHASGAVAYEQCIEELEKKFYVYSGWLYEKTESLLSLVSGISSLNSWRRRFCIVLQRGVPDVLELALFSMRPNDVRPACPTTVVLYHVRSGMVEVEDAKWFNRKRHTFQLTGSVQPSASVPDPRLGLNAQQLEFAAIDAEGLEMWRSFFEHQQNQLMAEQRRRQHPFALPDPPARSPRRPLETPMAPPPPPCFTEYSRRPSSATTIASSIHLDDEAEDEELRRAIEMSLEMSRQEELARRESATGRPGVSVSSAPEWADDADDASVDSIGIDAKRAVDSSSRDPTDSGAVEPSGCRSRHSFATIGECVVCFDGPQTAVCVPCGHNALCMSCAEELLDTTRECPVCRRSVREFIKLYRV</sequence>
<organism evidence="8 9">
    <name type="scientific">Pythium insidiosum</name>
    <name type="common">Pythiosis disease agent</name>
    <dbReference type="NCBI Taxonomy" id="114742"/>
    <lineage>
        <taxon>Eukaryota</taxon>
        <taxon>Sar</taxon>
        <taxon>Stramenopiles</taxon>
        <taxon>Oomycota</taxon>
        <taxon>Peronosporomycetes</taxon>
        <taxon>Pythiales</taxon>
        <taxon>Pythiaceae</taxon>
        <taxon>Pythium</taxon>
    </lineage>
</organism>
<feature type="region of interest" description="Disordered" evidence="5">
    <location>
        <begin position="296"/>
        <end position="327"/>
    </location>
</feature>
<dbReference type="SMART" id="SM00248">
    <property type="entry name" value="ANK"/>
    <property type="match status" value="2"/>
</dbReference>
<dbReference type="InterPro" id="IPR036770">
    <property type="entry name" value="Ankyrin_rpt-contain_sf"/>
</dbReference>
<dbReference type="Gene3D" id="3.30.40.10">
    <property type="entry name" value="Zinc/RING finger domain, C3HC4 (zinc finger)"/>
    <property type="match status" value="1"/>
</dbReference>
<keyword evidence="4" id="KW-0479">Metal-binding</keyword>
<evidence type="ECO:0000313" key="8">
    <source>
        <dbReference type="EMBL" id="KAJ0406907.1"/>
    </source>
</evidence>
<keyword evidence="4" id="KW-0863">Zinc-finger</keyword>
<feature type="compositionally biased region" description="Basic and acidic residues" evidence="5">
    <location>
        <begin position="374"/>
        <end position="383"/>
    </location>
</feature>
<feature type="region of interest" description="Disordered" evidence="5">
    <location>
        <begin position="374"/>
        <end position="436"/>
    </location>
</feature>
<keyword evidence="1" id="KW-0677">Repeat</keyword>
<keyword evidence="2 3" id="KW-0040">ANK repeat</keyword>
<dbReference type="GO" id="GO:0008270">
    <property type="term" value="F:zinc ion binding"/>
    <property type="evidence" value="ECO:0007669"/>
    <property type="project" value="UniProtKB-KW"/>
</dbReference>
<dbReference type="AlphaFoldDB" id="A0AAD5M9E4"/>
<evidence type="ECO:0000256" key="4">
    <source>
        <dbReference type="PROSITE-ProRule" id="PRU00175"/>
    </source>
</evidence>
<keyword evidence="9" id="KW-1185">Reference proteome</keyword>
<dbReference type="Pfam" id="PF13920">
    <property type="entry name" value="zf-C3HC4_3"/>
    <property type="match status" value="1"/>
</dbReference>
<dbReference type="PROSITE" id="PS50003">
    <property type="entry name" value="PH_DOMAIN"/>
    <property type="match status" value="1"/>
</dbReference>
<evidence type="ECO:0008006" key="10">
    <source>
        <dbReference type="Google" id="ProtNLM"/>
    </source>
</evidence>
<dbReference type="PROSITE" id="PS50330">
    <property type="entry name" value="UIM"/>
    <property type="match status" value="1"/>
</dbReference>
<feature type="domain" description="RING-type" evidence="7">
    <location>
        <begin position="447"/>
        <end position="486"/>
    </location>
</feature>
<dbReference type="InterPro" id="IPR001841">
    <property type="entry name" value="Znf_RING"/>
</dbReference>
<feature type="domain" description="PH" evidence="6">
    <location>
        <begin position="160"/>
        <end position="294"/>
    </location>
</feature>
<evidence type="ECO:0000256" key="5">
    <source>
        <dbReference type="SAM" id="MobiDB-lite"/>
    </source>
</evidence>
<keyword evidence="4" id="KW-0862">Zinc</keyword>
<protein>
    <recommendedName>
        <fullName evidence="10">RING-type domain-containing protein</fullName>
    </recommendedName>
</protein>
<evidence type="ECO:0000256" key="2">
    <source>
        <dbReference type="ARBA" id="ARBA00023043"/>
    </source>
</evidence>
<accession>A0AAD5M9E4</accession>
<evidence type="ECO:0000256" key="3">
    <source>
        <dbReference type="PROSITE-ProRule" id="PRU00023"/>
    </source>
</evidence>
<dbReference type="InterPro" id="IPR002110">
    <property type="entry name" value="Ankyrin_rpt"/>
</dbReference>
<dbReference type="Pfam" id="PF12796">
    <property type="entry name" value="Ank_2"/>
    <property type="match status" value="1"/>
</dbReference>
<dbReference type="EMBL" id="JAKCXM010000027">
    <property type="protein sequence ID" value="KAJ0406907.1"/>
    <property type="molecule type" value="Genomic_DNA"/>
</dbReference>
<dbReference type="CDD" id="cd23129">
    <property type="entry name" value="RING-HC_XBAT35-like"/>
    <property type="match status" value="1"/>
</dbReference>
<comment type="caution">
    <text evidence="8">The sequence shown here is derived from an EMBL/GenBank/DDBJ whole genome shotgun (WGS) entry which is preliminary data.</text>
</comment>
<dbReference type="Gene3D" id="1.25.40.20">
    <property type="entry name" value="Ankyrin repeat-containing domain"/>
    <property type="match status" value="1"/>
</dbReference>